<feature type="transmembrane region" description="Helical" evidence="1">
    <location>
        <begin position="39"/>
        <end position="65"/>
    </location>
</feature>
<protein>
    <submittedName>
        <fullName evidence="2">Uncharacterized protein</fullName>
    </submittedName>
</protein>
<evidence type="ECO:0000313" key="2">
    <source>
        <dbReference type="EMBL" id="TFH68759.1"/>
    </source>
</evidence>
<dbReference type="AlphaFoldDB" id="A0A4Y8UMA0"/>
<keyword evidence="1" id="KW-0472">Membrane</keyword>
<reference evidence="2 3" key="1">
    <citation type="submission" date="2019-03" db="EMBL/GenBank/DDBJ databases">
        <title>Draft genome of Gammaproteobacteria bacterium LSUCC0057, a member of the SAR92 clade.</title>
        <authorList>
            <person name="Lanclos V.C."/>
            <person name="Doiron C."/>
            <person name="Henson M.W."/>
            <person name="Thrash J.C."/>
        </authorList>
    </citation>
    <scope>NUCLEOTIDE SEQUENCE [LARGE SCALE GENOMIC DNA]</scope>
    <source>
        <strain evidence="2 3">LSUCC0057</strain>
    </source>
</reference>
<organism evidence="2 3">
    <name type="scientific">Gammaproteobacteria bacterium LSUCC0057</name>
    <dbReference type="NCBI Taxonomy" id="2559237"/>
    <lineage>
        <taxon>Bacteria</taxon>
        <taxon>Pseudomonadati</taxon>
        <taxon>Pseudomonadota</taxon>
        <taxon>Gammaproteobacteria</taxon>
        <taxon>Cellvibrionales</taxon>
        <taxon>Porticoccaceae</taxon>
        <taxon>SAR92 clade</taxon>
    </lineage>
</organism>
<evidence type="ECO:0000256" key="1">
    <source>
        <dbReference type="SAM" id="Phobius"/>
    </source>
</evidence>
<keyword evidence="1" id="KW-0812">Transmembrane</keyword>
<sequence>MANRSYKRRSAWLLSMLACAAFLLMAVNAYDISSGALLAQLQLLLVVVALVLLAAASMVLAIALWRYWRKRGRR</sequence>
<accession>A0A4Y8UMA0</accession>
<dbReference type="EMBL" id="SPIA01000001">
    <property type="protein sequence ID" value="TFH68759.1"/>
    <property type="molecule type" value="Genomic_DNA"/>
</dbReference>
<proteinExistence type="predicted"/>
<keyword evidence="1" id="KW-1133">Transmembrane helix</keyword>
<name>A0A4Y8UMA0_9GAMM</name>
<dbReference type="Proteomes" id="UP000298133">
    <property type="component" value="Unassembled WGS sequence"/>
</dbReference>
<comment type="caution">
    <text evidence="2">The sequence shown here is derived from an EMBL/GenBank/DDBJ whole genome shotgun (WGS) entry which is preliminary data.</text>
</comment>
<gene>
    <name evidence="2" type="ORF">E3W66_02055</name>
</gene>
<evidence type="ECO:0000313" key="3">
    <source>
        <dbReference type="Proteomes" id="UP000298133"/>
    </source>
</evidence>
<keyword evidence="3" id="KW-1185">Reference proteome</keyword>